<evidence type="ECO:0000313" key="5">
    <source>
        <dbReference type="Proteomes" id="UP000623129"/>
    </source>
</evidence>
<feature type="domain" description="Gfo/Idh/MocA-like oxidoreductase N-terminal" evidence="2">
    <location>
        <begin position="6"/>
        <end position="125"/>
    </location>
</feature>
<dbReference type="AlphaFoldDB" id="A0A833QH74"/>
<feature type="domain" description="GFO/IDH/MocA-like oxidoreductase" evidence="3">
    <location>
        <begin position="138"/>
        <end position="259"/>
    </location>
</feature>
<dbReference type="Gene3D" id="3.30.360.10">
    <property type="entry name" value="Dihydrodipicolinate Reductase, domain 2"/>
    <property type="match status" value="1"/>
</dbReference>
<name>A0A833QH74_9POAL</name>
<dbReference type="PANTHER" id="PTHR46368:SF4">
    <property type="entry name" value="OS10G0403700 PROTEIN"/>
    <property type="match status" value="1"/>
</dbReference>
<organism evidence="4 5">
    <name type="scientific">Carex littledalei</name>
    <dbReference type="NCBI Taxonomy" id="544730"/>
    <lineage>
        <taxon>Eukaryota</taxon>
        <taxon>Viridiplantae</taxon>
        <taxon>Streptophyta</taxon>
        <taxon>Embryophyta</taxon>
        <taxon>Tracheophyta</taxon>
        <taxon>Spermatophyta</taxon>
        <taxon>Magnoliopsida</taxon>
        <taxon>Liliopsida</taxon>
        <taxon>Poales</taxon>
        <taxon>Cyperaceae</taxon>
        <taxon>Cyperoideae</taxon>
        <taxon>Cariceae</taxon>
        <taxon>Carex</taxon>
        <taxon>Carex subgen. Euthyceras</taxon>
    </lineage>
</organism>
<dbReference type="PANTHER" id="PTHR46368">
    <property type="match status" value="1"/>
</dbReference>
<accession>A0A833QH74</accession>
<dbReference type="OrthoDB" id="2129491at2759"/>
<dbReference type="Pfam" id="PF22725">
    <property type="entry name" value="GFO_IDH_MocA_C3"/>
    <property type="match status" value="1"/>
</dbReference>
<dbReference type="Pfam" id="PF01408">
    <property type="entry name" value="GFO_IDH_MocA"/>
    <property type="match status" value="1"/>
</dbReference>
<dbReference type="SUPFAM" id="SSF51735">
    <property type="entry name" value="NAD(P)-binding Rossmann-fold domains"/>
    <property type="match status" value="1"/>
</dbReference>
<dbReference type="SUPFAM" id="SSF55347">
    <property type="entry name" value="Glyceraldehyde-3-phosphate dehydrogenase-like, C-terminal domain"/>
    <property type="match status" value="1"/>
</dbReference>
<dbReference type="InterPro" id="IPR055170">
    <property type="entry name" value="GFO_IDH_MocA-like_dom"/>
</dbReference>
<dbReference type="InterPro" id="IPR036291">
    <property type="entry name" value="NAD(P)-bd_dom_sf"/>
</dbReference>
<evidence type="ECO:0000313" key="4">
    <source>
        <dbReference type="EMBL" id="KAF3326395.1"/>
    </source>
</evidence>
<comment type="caution">
    <text evidence="4">The sequence shown here is derived from an EMBL/GenBank/DDBJ whole genome shotgun (WGS) entry which is preliminary data.</text>
</comment>
<comment type="similarity">
    <text evidence="1">Belongs to the Gfo/Idh/MocA family.</text>
</comment>
<gene>
    <name evidence="4" type="ORF">FCM35_KLT08025</name>
</gene>
<sequence length="360" mass="39590">MSTSPIRFGIIGCAEIACKVARAISLSPNATLIAVGSRSIDKARQFISDNALPASTIPLAPYDAVLDHPSVDAVYVPLPTSLHVTWAVAAAKKGKHVLLEKPTALCVEELDVILQACRENRVQFMDSTMWMHHPRTEKMRELITDPTCFGELKTVDSICTFSADEDFLQNDIRVKPDLDALGALGDVGWYCIRSILWANLYQLPKTVVALSGPIKNNAGVLLSCGAQLLWPDGRSATLNCSFLAHLTMQMTVIGTKGALHVPDFITPYEEGKCSFRFVSDAGFTELVTGWDPVPSKHEVITDLPQEARMVQEFARLVKLIKEEGKEPETKWPEISRKTQLVMDAVKKSVDNGFEPVEIIG</sequence>
<protein>
    <submittedName>
        <fullName evidence="4">Oxidoreductase family, NAD-binding Rossmann fold</fullName>
    </submittedName>
</protein>
<dbReference type="Proteomes" id="UP000623129">
    <property type="component" value="Unassembled WGS sequence"/>
</dbReference>
<dbReference type="EMBL" id="SWLB01000018">
    <property type="protein sequence ID" value="KAF3326395.1"/>
    <property type="molecule type" value="Genomic_DNA"/>
</dbReference>
<proteinExistence type="inferred from homology"/>
<evidence type="ECO:0000259" key="3">
    <source>
        <dbReference type="Pfam" id="PF22725"/>
    </source>
</evidence>
<keyword evidence="5" id="KW-1185">Reference proteome</keyword>
<evidence type="ECO:0000259" key="2">
    <source>
        <dbReference type="Pfam" id="PF01408"/>
    </source>
</evidence>
<dbReference type="Gene3D" id="3.40.50.720">
    <property type="entry name" value="NAD(P)-binding Rossmann-like Domain"/>
    <property type="match status" value="1"/>
</dbReference>
<evidence type="ECO:0000256" key="1">
    <source>
        <dbReference type="ARBA" id="ARBA00010928"/>
    </source>
</evidence>
<reference evidence="4" key="1">
    <citation type="submission" date="2020-01" db="EMBL/GenBank/DDBJ databases">
        <title>Genome sequence of Kobresia littledalei, the first chromosome-level genome in the family Cyperaceae.</title>
        <authorList>
            <person name="Qu G."/>
        </authorList>
    </citation>
    <scope>NUCLEOTIDE SEQUENCE</scope>
    <source>
        <strain evidence="4">C.B.Clarke</strain>
        <tissue evidence="4">Leaf</tissue>
    </source>
</reference>
<dbReference type="GO" id="GO:0000166">
    <property type="term" value="F:nucleotide binding"/>
    <property type="evidence" value="ECO:0007669"/>
    <property type="project" value="InterPro"/>
</dbReference>
<dbReference type="InterPro" id="IPR000683">
    <property type="entry name" value="Gfo/Idh/MocA-like_OxRdtase_N"/>
</dbReference>